<reference evidence="1" key="1">
    <citation type="submission" date="2021-01" db="EMBL/GenBank/DDBJ databases">
        <authorList>
            <person name="Corre E."/>
            <person name="Pelletier E."/>
            <person name="Niang G."/>
            <person name="Scheremetjew M."/>
            <person name="Finn R."/>
            <person name="Kale V."/>
            <person name="Holt S."/>
            <person name="Cochrane G."/>
            <person name="Meng A."/>
            <person name="Brown T."/>
            <person name="Cohen L."/>
        </authorList>
    </citation>
    <scope>NUCLEOTIDE SEQUENCE</scope>
    <source>
        <strain evidence="1">FSP1.4</strain>
    </source>
</reference>
<accession>A0A7S3JB59</accession>
<gene>
    <name evidence="1" type="ORF">EHAR0213_LOCUS9500</name>
</gene>
<dbReference type="EMBL" id="HBII01022886">
    <property type="protein sequence ID" value="CAE0350586.1"/>
    <property type="molecule type" value="Transcribed_RNA"/>
</dbReference>
<dbReference type="AlphaFoldDB" id="A0A7S3JB59"/>
<protein>
    <submittedName>
        <fullName evidence="1">Uncharacterized protein</fullName>
    </submittedName>
</protein>
<proteinExistence type="predicted"/>
<sequence>MQYLFIQETNHLRSQFKEQRQTVKDLTRLVSKFIKYMRDQEVKLNELRTQLNFKLLGWDSLKLTKQIELLRLSLQNEKASYAELYEDHTKLKNQMIVKEAELNNLKLINETYLNNMVAREK</sequence>
<organism evidence="1">
    <name type="scientific">Euplotes harpa</name>
    <dbReference type="NCBI Taxonomy" id="151035"/>
    <lineage>
        <taxon>Eukaryota</taxon>
        <taxon>Sar</taxon>
        <taxon>Alveolata</taxon>
        <taxon>Ciliophora</taxon>
        <taxon>Intramacronucleata</taxon>
        <taxon>Spirotrichea</taxon>
        <taxon>Hypotrichia</taxon>
        <taxon>Euplotida</taxon>
        <taxon>Euplotidae</taxon>
        <taxon>Euplotes</taxon>
    </lineage>
</organism>
<evidence type="ECO:0000313" key="1">
    <source>
        <dbReference type="EMBL" id="CAE0350586.1"/>
    </source>
</evidence>
<name>A0A7S3JB59_9SPIT</name>